<accession>A0A1B8A5X9</accession>
<keyword evidence="2" id="KW-0472">Membrane</keyword>
<reference evidence="4 9" key="1">
    <citation type="submission" date="2016-06" db="EMBL/GenBank/DDBJ databases">
        <title>Living apart together: crosstalk between the core and supernumerary genomes in a fungal plant pathogen.</title>
        <authorList>
            <person name="Vanheule A."/>
            <person name="Audenaert K."/>
            <person name="Warris S."/>
            <person name="Van De Geest H."/>
            <person name="Schijlen E."/>
            <person name="Hofte M."/>
            <person name="De Saeger S."/>
            <person name="Haesaert G."/>
            <person name="Waalwijk C."/>
            <person name="Van Der Lee T."/>
        </authorList>
    </citation>
    <scope>NUCLEOTIDE SEQUENCE [LARGE SCALE GENOMIC DNA]</scope>
    <source>
        <strain evidence="4 9">2516</strain>
    </source>
</reference>
<dbReference type="EMBL" id="LYXU01000048">
    <property type="protein sequence ID" value="OBS17058.1"/>
    <property type="molecule type" value="Genomic_DNA"/>
</dbReference>
<dbReference type="EMBL" id="LYXU01000122">
    <property type="protein sequence ID" value="OBS15879.1"/>
    <property type="molecule type" value="Genomic_DNA"/>
</dbReference>
<feature type="region of interest" description="Disordered" evidence="1">
    <location>
        <begin position="168"/>
        <end position="204"/>
    </location>
</feature>
<dbReference type="Proteomes" id="UP000091967">
    <property type="component" value="Unassembled WGS sequence"/>
</dbReference>
<dbReference type="EMBL" id="LYXU01000095">
    <property type="protein sequence ID" value="OBS16411.1"/>
    <property type="molecule type" value="Genomic_DNA"/>
</dbReference>
<name>A0A1B8A5X9_FUSPO</name>
<dbReference type="EMBL" id="LYXU01000123">
    <property type="protein sequence ID" value="OBS15869.1"/>
    <property type="molecule type" value="Genomic_DNA"/>
</dbReference>
<evidence type="ECO:0000313" key="3">
    <source>
        <dbReference type="EMBL" id="OBS15869.1"/>
    </source>
</evidence>
<keyword evidence="2" id="KW-0812">Transmembrane</keyword>
<organism evidence="4 9">
    <name type="scientific">Fusarium poae</name>
    <dbReference type="NCBI Taxonomy" id="36050"/>
    <lineage>
        <taxon>Eukaryota</taxon>
        <taxon>Fungi</taxon>
        <taxon>Dikarya</taxon>
        <taxon>Ascomycota</taxon>
        <taxon>Pezizomycotina</taxon>
        <taxon>Sordariomycetes</taxon>
        <taxon>Hypocreomycetidae</taxon>
        <taxon>Hypocreales</taxon>
        <taxon>Nectriaceae</taxon>
        <taxon>Fusarium</taxon>
    </lineage>
</organism>
<gene>
    <name evidence="8" type="ORF">FPOA_12401</name>
    <name evidence="7" type="ORF">FPOA_12407</name>
    <name evidence="6" type="ORF">FPOA_12932</name>
    <name evidence="5" type="ORF">FPOA_13354</name>
    <name evidence="4" type="ORF">FPOA_13360</name>
    <name evidence="3" type="ORF">FPOA_13363</name>
</gene>
<keyword evidence="2" id="KW-1133">Transmembrane helix</keyword>
<evidence type="ECO:0000313" key="9">
    <source>
        <dbReference type="Proteomes" id="UP000091967"/>
    </source>
</evidence>
<feature type="transmembrane region" description="Helical" evidence="2">
    <location>
        <begin position="27"/>
        <end position="47"/>
    </location>
</feature>
<sequence>MANESTQAIISTLTGRKGMTMFKPRRIWSGFIIAGAFLIVGVTIRLLDISSYGLIIARISDSGYHLYFIWEWINVVAAKGQFQSGKEAGLMVKTYLMARIVLTIAASVFLLSSSNDFNLMVRNRPHEHRGIIADILKATATIRGAHSVLYTISLVPAELHRSPEVEVELESHGNKSTSQWHPDKDQGTPDYAFRVPSQETLDTV</sequence>
<protein>
    <submittedName>
        <fullName evidence="4">Uncharacterized protein</fullName>
    </submittedName>
</protein>
<proteinExistence type="predicted"/>
<evidence type="ECO:0000256" key="2">
    <source>
        <dbReference type="SAM" id="Phobius"/>
    </source>
</evidence>
<comment type="caution">
    <text evidence="4">The sequence shown here is derived from an EMBL/GenBank/DDBJ whole genome shotgun (WGS) entry which is preliminary data.</text>
</comment>
<evidence type="ECO:0000313" key="7">
    <source>
        <dbReference type="EMBL" id="OBS17058.1"/>
    </source>
</evidence>
<feature type="transmembrane region" description="Helical" evidence="2">
    <location>
        <begin position="96"/>
        <end position="114"/>
    </location>
</feature>
<evidence type="ECO:0000256" key="1">
    <source>
        <dbReference type="SAM" id="MobiDB-lite"/>
    </source>
</evidence>
<evidence type="ECO:0000313" key="5">
    <source>
        <dbReference type="EMBL" id="OBS15884.1"/>
    </source>
</evidence>
<dbReference type="EMBL" id="LYXU01000121">
    <property type="protein sequence ID" value="OBS15884.1"/>
    <property type="molecule type" value="Genomic_DNA"/>
</dbReference>
<dbReference type="AlphaFoldDB" id="A0A1B8A5X9"/>
<evidence type="ECO:0000313" key="6">
    <source>
        <dbReference type="EMBL" id="OBS16411.1"/>
    </source>
</evidence>
<dbReference type="EMBL" id="LYXU01000047">
    <property type="protein sequence ID" value="OBS17069.1"/>
    <property type="molecule type" value="Genomic_DNA"/>
</dbReference>
<evidence type="ECO:0000313" key="4">
    <source>
        <dbReference type="EMBL" id="OBS15879.1"/>
    </source>
</evidence>
<evidence type="ECO:0000313" key="8">
    <source>
        <dbReference type="EMBL" id="OBS17069.1"/>
    </source>
</evidence>
<keyword evidence="9" id="KW-1185">Reference proteome</keyword>